<dbReference type="RefSeq" id="WP_022635750.1">
    <property type="nucleotide sequence ID" value="NZ_ASJR01000001.1"/>
</dbReference>
<keyword evidence="4" id="KW-1185">Reference proteome</keyword>
<evidence type="ECO:0000313" key="4">
    <source>
        <dbReference type="Proteomes" id="UP000017148"/>
    </source>
</evidence>
<dbReference type="InterPro" id="IPR002509">
    <property type="entry name" value="NODB_dom"/>
</dbReference>
<dbReference type="SUPFAM" id="SSF88713">
    <property type="entry name" value="Glycoside hydrolase/deacetylase"/>
    <property type="match status" value="1"/>
</dbReference>
<dbReference type="InterPro" id="IPR052740">
    <property type="entry name" value="CE4"/>
</dbReference>
<dbReference type="GO" id="GO:0016810">
    <property type="term" value="F:hydrolase activity, acting on carbon-nitrogen (but not peptide) bonds"/>
    <property type="evidence" value="ECO:0007669"/>
    <property type="project" value="InterPro"/>
</dbReference>
<dbReference type="OrthoDB" id="438898at2"/>
<dbReference type="STRING" id="1313304.CALK_0191"/>
<evidence type="ECO:0000313" key="3">
    <source>
        <dbReference type="EMBL" id="ERP39390.1"/>
    </source>
</evidence>
<evidence type="ECO:0000256" key="1">
    <source>
        <dbReference type="SAM" id="MobiDB-lite"/>
    </source>
</evidence>
<organism evidence="3 4">
    <name type="scientific">Chitinivibrio alkaliphilus ACht1</name>
    <dbReference type="NCBI Taxonomy" id="1313304"/>
    <lineage>
        <taxon>Bacteria</taxon>
        <taxon>Pseudomonadati</taxon>
        <taxon>Fibrobacterota</taxon>
        <taxon>Chitinivibrionia</taxon>
        <taxon>Chitinivibrionales</taxon>
        <taxon>Chitinivibrionaceae</taxon>
        <taxon>Chitinivibrio</taxon>
    </lineage>
</organism>
<name>U7D8W9_9BACT</name>
<dbReference type="PANTHER" id="PTHR45985:SF3">
    <property type="entry name" value="CHITIN DEACETYLASE-LIKE 4"/>
    <property type="match status" value="1"/>
</dbReference>
<proteinExistence type="predicted"/>
<feature type="compositionally biased region" description="Basic and acidic residues" evidence="1">
    <location>
        <begin position="18"/>
        <end position="32"/>
    </location>
</feature>
<reference evidence="3 4" key="1">
    <citation type="journal article" date="2013" name="Environ. Microbiol.">
        <title>Genome analysis of Chitinivibrio alkaliphilus gen. nov., sp. nov., a novel extremely haloalkaliphilic anaerobic chitinolytic bacterium from the candidate phylum Termite Group 3.</title>
        <authorList>
            <person name="Sorokin D.Y."/>
            <person name="Gumerov V.M."/>
            <person name="Rakitin A.L."/>
            <person name="Beletsky A.V."/>
            <person name="Damste J.S."/>
            <person name="Muyzer G."/>
            <person name="Mardanov A.V."/>
            <person name="Ravin N.V."/>
        </authorList>
    </citation>
    <scope>NUCLEOTIDE SEQUENCE [LARGE SCALE GENOMIC DNA]</scope>
    <source>
        <strain evidence="3 4">ACht1</strain>
    </source>
</reference>
<evidence type="ECO:0000259" key="2">
    <source>
        <dbReference type="Pfam" id="PF01522"/>
    </source>
</evidence>
<accession>U7D8W9</accession>
<dbReference type="Pfam" id="PF01522">
    <property type="entry name" value="Polysacc_deac_1"/>
    <property type="match status" value="1"/>
</dbReference>
<dbReference type="eggNOG" id="COG0726">
    <property type="taxonomic scope" value="Bacteria"/>
</dbReference>
<dbReference type="InterPro" id="IPR011330">
    <property type="entry name" value="Glyco_hydro/deAcase_b/a-brl"/>
</dbReference>
<protein>
    <submittedName>
        <fullName evidence="3">Polysaccharide deacetylase</fullName>
    </submittedName>
</protein>
<dbReference type="Gene3D" id="3.20.20.370">
    <property type="entry name" value="Glycoside hydrolase/deacetylase"/>
    <property type="match status" value="1"/>
</dbReference>
<gene>
    <name evidence="3" type="ORF">CALK_0191</name>
</gene>
<feature type="domain" description="NodB homology" evidence="2">
    <location>
        <begin position="113"/>
        <end position="188"/>
    </location>
</feature>
<feature type="region of interest" description="Disordered" evidence="1">
    <location>
        <begin position="1"/>
        <end position="44"/>
    </location>
</feature>
<dbReference type="Proteomes" id="UP000017148">
    <property type="component" value="Unassembled WGS sequence"/>
</dbReference>
<dbReference type="PANTHER" id="PTHR45985">
    <property type="match status" value="1"/>
</dbReference>
<sequence length="391" mass="44011">MGYFGEESPLDLSILPESPHEYRLTPERESIDRAPSQNPPNGLSAEEVPQFIIIGSDDNTCAQGMNWLLDLIEGQKNPAGNNNPATFDGTPLTLSLYWNSDNSGYTYDSAQIKALHRAVAMNCEVANHTAHHRHGAELSKEEWMQEMARVNKVLLEAGVIRPDTPMGFRTPFLEFNKYTFAAAAEMGALYDCSTVEGGSADQVSLEPGSYHWPYTMNHPIPGYPSSWWEGQLQKNTPDYALDGSEKTENLWQLPCYSFLAPHDSVLGEYGITESIRDYMKGVVSWDPQGKVTGLDYNLWAPGDHGGFEMNKEQSLATLKYTLDRKYAGNRAPLTLGMHSQFYFEEDKFANITNEEQREVLAEFIAYALTKEDVRIVSAIDFFTWYKDPRAL</sequence>
<dbReference type="AlphaFoldDB" id="U7D8W9"/>
<comment type="caution">
    <text evidence="3">The sequence shown here is derived from an EMBL/GenBank/DDBJ whole genome shotgun (WGS) entry which is preliminary data.</text>
</comment>
<dbReference type="EMBL" id="ASJR01000001">
    <property type="protein sequence ID" value="ERP39390.1"/>
    <property type="molecule type" value="Genomic_DNA"/>
</dbReference>
<dbReference type="GO" id="GO:0005975">
    <property type="term" value="P:carbohydrate metabolic process"/>
    <property type="evidence" value="ECO:0007669"/>
    <property type="project" value="InterPro"/>
</dbReference>
<dbReference type="PATRIC" id="fig|1313304.3.peg.179"/>